<dbReference type="Gene3D" id="3.30.450.20">
    <property type="entry name" value="PAS domain"/>
    <property type="match status" value="1"/>
</dbReference>
<organism evidence="6 7">
    <name type="scientific">Seiridium cardinale</name>
    <dbReference type="NCBI Taxonomy" id="138064"/>
    <lineage>
        <taxon>Eukaryota</taxon>
        <taxon>Fungi</taxon>
        <taxon>Dikarya</taxon>
        <taxon>Ascomycota</taxon>
        <taxon>Pezizomycotina</taxon>
        <taxon>Sordariomycetes</taxon>
        <taxon>Xylariomycetidae</taxon>
        <taxon>Amphisphaeriales</taxon>
        <taxon>Sporocadaceae</taxon>
        <taxon>Seiridium</taxon>
    </lineage>
</organism>
<accession>A0ABR2XW31</accession>
<feature type="compositionally biased region" description="Low complexity" evidence="4">
    <location>
        <begin position="277"/>
        <end position="297"/>
    </location>
</feature>
<comment type="caution">
    <text evidence="6">The sequence shown here is derived from an EMBL/GenBank/DDBJ whole genome shotgun (WGS) entry which is preliminary data.</text>
</comment>
<sequence>MLQLRHSRQPVRVQLLQVPHKDMNALIVVGSDLALPYAYMVICPCLALDMITICAWSQQPGLRYNKREEADAYGLGIFVAHLSHAIMETPTLTLRWATVNVRDHGPCDVKTVAVFASARTNDYGPFGLSLFHPRMYVQMVFWSPNSRYHTSSSHHKTPREQNTANIHSISAFGNEHGTATAEPGAEIPDIPLRKSSRSRGLSVVNLITSPPFRTHRKPKFTEELDSQRPASPNSIPSRRSMSPPRVSHEDLKGYHASQEPEYNHDPMASRSPSTAPKSLMSKSSHSHLNSSASSAAFANGSSTLPALQTRAAVENDGLEPLAEEEIDPASFDLVVPAHAPGKQYSLETQSELLFSAKHLEVIFEDPVLLQRFTNYIYQQRPESVPILQYYMDTLKALKAIEYANSVVNSLQAVKDLPYTSDSIERTMNHVLRDRATSAFETLTNQELAAYITHTYIQTVSVTIKRRIADTLPPNLREMSEGLAEVFCLTDPARPDNPIIFASEEFHRTTQYGMSYVLGRNCRFLQGPKTNPFSVRRLREKLDAGKEHCETFLNYRRDGQPFMNLLMVAPLYDSRGIVRYHIGAQVDVSGLVRDCAGLDSLGRLVERENAADGSADFQVRIHGSRANGKTAGVDGLAGPGHENGNNQEEEKDEFRDLASIFSLTELKTVREHGGSMHRIHQSEINETEGISSNWNKPRLLIKDDATIERRDSDPILNSSVASPTSGKLSGVYEHYLLVRPYPSLKILFASPSLRVPGMLQSNLMSRIGGSSKVREAIAQAFADGNGVTAKVRWISRSGSDRGRWIHATPLLGSNGAVGVWMVVLVDDEQEQTTRTPKDAPPVDKYIRGGGMGAGQFGGSVGDLSLASLGNGGLDDRDQGRFSSSTRENRREGSERGGYETSASLRGLPAGHRRTPALNGLAMHSPTGTSDGGRMTPDTVRFDSL</sequence>
<gene>
    <name evidence="6" type="ORF">SCAR479_05547</name>
</gene>
<feature type="region of interest" description="Disordered" evidence="4">
    <location>
        <begin position="868"/>
        <end position="943"/>
    </location>
</feature>
<feature type="compositionally biased region" description="Basic and acidic residues" evidence="4">
    <location>
        <begin position="834"/>
        <end position="845"/>
    </location>
</feature>
<evidence type="ECO:0000256" key="3">
    <source>
        <dbReference type="ARBA" id="ARBA00022991"/>
    </source>
</evidence>
<dbReference type="PANTHER" id="PTHR47429:SF9">
    <property type="entry name" value="PAS DOMAIN-CONTAINING PROTEIN"/>
    <property type="match status" value="1"/>
</dbReference>
<keyword evidence="2" id="KW-0288">FMN</keyword>
<evidence type="ECO:0000259" key="5">
    <source>
        <dbReference type="Pfam" id="PF13426"/>
    </source>
</evidence>
<dbReference type="InterPro" id="IPR035965">
    <property type="entry name" value="PAS-like_dom_sf"/>
</dbReference>
<dbReference type="PANTHER" id="PTHR47429">
    <property type="entry name" value="PROTEIN TWIN LOV 1"/>
    <property type="match status" value="1"/>
</dbReference>
<evidence type="ECO:0000256" key="2">
    <source>
        <dbReference type="ARBA" id="ARBA00022643"/>
    </source>
</evidence>
<dbReference type="EMBL" id="JARVKM010000019">
    <property type="protein sequence ID" value="KAK9777864.1"/>
    <property type="molecule type" value="Genomic_DNA"/>
</dbReference>
<dbReference type="SUPFAM" id="SSF55785">
    <property type="entry name" value="PYP-like sensor domain (PAS domain)"/>
    <property type="match status" value="1"/>
</dbReference>
<evidence type="ECO:0000313" key="7">
    <source>
        <dbReference type="Proteomes" id="UP001465668"/>
    </source>
</evidence>
<evidence type="ECO:0000256" key="1">
    <source>
        <dbReference type="ARBA" id="ARBA00022630"/>
    </source>
</evidence>
<feature type="region of interest" description="Disordered" evidence="4">
    <location>
        <begin position="627"/>
        <end position="650"/>
    </location>
</feature>
<dbReference type="Proteomes" id="UP001465668">
    <property type="component" value="Unassembled WGS sequence"/>
</dbReference>
<feature type="compositionally biased region" description="Low complexity" evidence="4">
    <location>
        <begin position="231"/>
        <end position="245"/>
    </location>
</feature>
<keyword evidence="3" id="KW-0157">Chromophore</keyword>
<name>A0ABR2XW31_9PEZI</name>
<proteinExistence type="predicted"/>
<keyword evidence="1" id="KW-0285">Flavoprotein</keyword>
<keyword evidence="7" id="KW-1185">Reference proteome</keyword>
<dbReference type="InterPro" id="IPR000014">
    <property type="entry name" value="PAS"/>
</dbReference>
<feature type="region of interest" description="Disordered" evidence="4">
    <location>
        <begin position="174"/>
        <end position="297"/>
    </location>
</feature>
<evidence type="ECO:0000256" key="4">
    <source>
        <dbReference type="SAM" id="MobiDB-lite"/>
    </source>
</evidence>
<feature type="compositionally biased region" description="Basic and acidic residues" evidence="4">
    <location>
        <begin position="885"/>
        <end position="896"/>
    </location>
</feature>
<feature type="domain" description="PAS" evidence="5">
    <location>
        <begin position="494"/>
        <end position="588"/>
    </location>
</feature>
<dbReference type="Pfam" id="PF13426">
    <property type="entry name" value="PAS_9"/>
    <property type="match status" value="1"/>
</dbReference>
<reference evidence="6 7" key="1">
    <citation type="submission" date="2024-02" db="EMBL/GenBank/DDBJ databases">
        <title>First draft genome assembly of two strains of Seiridium cardinale.</title>
        <authorList>
            <person name="Emiliani G."/>
            <person name="Scali E."/>
        </authorList>
    </citation>
    <scope>NUCLEOTIDE SEQUENCE [LARGE SCALE GENOMIC DNA]</scope>
    <source>
        <strain evidence="6 7">BM-138-000479</strain>
    </source>
</reference>
<feature type="region of interest" description="Disordered" evidence="4">
    <location>
        <begin position="828"/>
        <end position="849"/>
    </location>
</feature>
<protein>
    <submittedName>
        <fullName evidence="6">PAC domain-containing protein</fullName>
    </submittedName>
</protein>
<evidence type="ECO:0000313" key="6">
    <source>
        <dbReference type="EMBL" id="KAK9777864.1"/>
    </source>
</evidence>